<feature type="transmembrane region" description="Helical" evidence="1">
    <location>
        <begin position="178"/>
        <end position="199"/>
    </location>
</feature>
<comment type="caution">
    <text evidence="2">The sequence shown here is derived from an EMBL/GenBank/DDBJ whole genome shotgun (WGS) entry which is preliminary data.</text>
</comment>
<dbReference type="Pfam" id="PF06589">
    <property type="entry name" value="CRA"/>
    <property type="match status" value="1"/>
</dbReference>
<evidence type="ECO:0000313" key="3">
    <source>
        <dbReference type="Proteomes" id="UP000008553"/>
    </source>
</evidence>
<keyword evidence="1" id="KW-0472">Membrane</keyword>
<proteinExistence type="predicted"/>
<protein>
    <submittedName>
        <fullName evidence="2">Uncharacterized protein</fullName>
    </submittedName>
</protein>
<name>Q7RI01_PLAYO</name>
<evidence type="ECO:0000313" key="2">
    <source>
        <dbReference type="EMBL" id="EAA15602.1"/>
    </source>
</evidence>
<keyword evidence="1" id="KW-0812">Transmembrane</keyword>
<sequence>MNTKLYSLFFFIYLIIVYCATVQGNKNSNGKADGHGLSFIKKVYQNSNNKDKHMLRTDEDGIGTFNIKYLYKCVYYTYIQIIQNCSSYFILLHEIVLCIINNFCFINPSGDVVIDILKKEYVDPHIIKLVDIVNKKEIINFFNVLKNRPYVTTDNFIEKTKHKNILIKMDDAYLVDNFFLFILLYFYNILIHLFIFVPFL</sequence>
<accession>Q7RI01</accession>
<evidence type="ECO:0000256" key="1">
    <source>
        <dbReference type="SAM" id="Phobius"/>
    </source>
</evidence>
<keyword evidence="3" id="KW-1185">Reference proteome</keyword>
<keyword evidence="1" id="KW-1133">Transmembrane helix</keyword>
<dbReference type="AlphaFoldDB" id="Q7RI01"/>
<dbReference type="Proteomes" id="UP000008553">
    <property type="component" value="Unassembled WGS sequence"/>
</dbReference>
<dbReference type="PaxDb" id="73239-Q7RI01"/>
<dbReference type="InParanoid" id="Q7RI01"/>
<dbReference type="EMBL" id="AABL01001131">
    <property type="protein sequence ID" value="EAA15602.1"/>
    <property type="molecule type" value="Genomic_DNA"/>
</dbReference>
<organism evidence="2 3">
    <name type="scientific">Plasmodium yoelii yoelii</name>
    <dbReference type="NCBI Taxonomy" id="73239"/>
    <lineage>
        <taxon>Eukaryota</taxon>
        <taxon>Sar</taxon>
        <taxon>Alveolata</taxon>
        <taxon>Apicomplexa</taxon>
        <taxon>Aconoidasida</taxon>
        <taxon>Haemosporida</taxon>
        <taxon>Plasmodiidae</taxon>
        <taxon>Plasmodium</taxon>
        <taxon>Plasmodium (Vinckeia)</taxon>
    </lineage>
</organism>
<gene>
    <name evidence="2" type="ORF">PY03831</name>
</gene>
<feature type="transmembrane region" description="Helical" evidence="1">
    <location>
        <begin position="6"/>
        <end position="22"/>
    </location>
</feature>
<reference evidence="2 3" key="1">
    <citation type="journal article" date="2002" name="Nature">
        <title>Genome sequence and comparative analysis of the model rodent malaria parasite Plasmodium yoelii yoelii.</title>
        <authorList>
            <person name="Carlton J.M."/>
            <person name="Angiuoli S.V."/>
            <person name="Suh B.B."/>
            <person name="Kooij T.W."/>
            <person name="Pertea M."/>
            <person name="Silva J.C."/>
            <person name="Ermolaeva M.D."/>
            <person name="Allen J.E."/>
            <person name="Selengut J.D."/>
            <person name="Koo H.L."/>
            <person name="Peterson J.D."/>
            <person name="Pop M."/>
            <person name="Kosack D.S."/>
            <person name="Shumway M.F."/>
            <person name="Bidwell S.L."/>
            <person name="Shallom S.J."/>
            <person name="van Aken S.E."/>
            <person name="Riedmuller S.B."/>
            <person name="Feldblyum T.V."/>
            <person name="Cho J.K."/>
            <person name="Quackenbush J."/>
            <person name="Sedegah M."/>
            <person name="Shoaibi A."/>
            <person name="Cummings L.M."/>
            <person name="Florens L."/>
            <person name="Yates J.R."/>
            <person name="Raine J.D."/>
            <person name="Sinden R.E."/>
            <person name="Harris M.A."/>
            <person name="Cunningham D.A."/>
            <person name="Preiser P.R."/>
            <person name="Bergman L.W."/>
            <person name="Vaidya A.B."/>
            <person name="van Lin L.H."/>
            <person name="Janse C.J."/>
            <person name="Waters A.P."/>
            <person name="Smith H.O."/>
            <person name="White O.R."/>
            <person name="Salzberg S.L."/>
            <person name="Venter J.C."/>
            <person name="Fraser C.M."/>
            <person name="Hoffman S.L."/>
            <person name="Gardner M.J."/>
            <person name="Carucci D.J."/>
        </authorList>
    </citation>
    <scope>NUCLEOTIDE SEQUENCE [LARGE SCALE GENOMIC DNA]</scope>
    <source>
        <strain evidence="2 3">17XNL</strain>
    </source>
</reference>